<dbReference type="OrthoDB" id="498649at2759"/>
<feature type="transmembrane region" description="Helical" evidence="1">
    <location>
        <begin position="46"/>
        <end position="65"/>
    </location>
</feature>
<dbReference type="RefSeq" id="XP_003080282.1">
    <property type="nucleotide sequence ID" value="XM_003080234.1"/>
</dbReference>
<sequence>MFVSARARVSASTRPYASSKLRSGSARTIRATQRPQTSTSLKISSFELSLALASSIAVTVGPALAETVESVPLTKQPAFIGFACVAVCWGIPQTLGTMVLAKKEARARELLAEAGIDASDIEQGSWGRIQTLCQDNGVDWRQK</sequence>
<name>Q015I0_OSTTA</name>
<reference evidence="2" key="2">
    <citation type="journal article" date="2014" name="BMC Genomics">
        <title>An improved genome of the model marine alga Ostreococcus tauri unfolds by assessing Illumina de novo assemblies.</title>
        <authorList>
            <person name="Blanc-Mathieu R."/>
            <person name="Verhelst B."/>
            <person name="Derelle E."/>
            <person name="Rombauts S."/>
            <person name="Bouget F.Y."/>
            <person name="Carre I."/>
            <person name="Chateau A."/>
            <person name="Eyre-Walker A."/>
            <person name="Grimsley N."/>
            <person name="Moreau H."/>
            <person name="Piegu B."/>
            <person name="Rivals E."/>
            <person name="Schackwitz W."/>
            <person name="Van de Peer Y."/>
            <person name="Piganeau G."/>
        </authorList>
    </citation>
    <scope>NUCLEOTIDE SEQUENCE</scope>
    <source>
        <strain evidence="2">RCC4221</strain>
    </source>
</reference>
<dbReference type="Proteomes" id="UP000009170">
    <property type="component" value="Unassembled WGS sequence"/>
</dbReference>
<evidence type="ECO:0000313" key="4">
    <source>
        <dbReference type="Proteomes" id="UP000009170"/>
    </source>
</evidence>
<dbReference type="EMBL" id="KZ155778">
    <property type="protein sequence ID" value="OUS47439.1"/>
    <property type="molecule type" value="Genomic_DNA"/>
</dbReference>
<dbReference type="GeneID" id="9836640"/>
<dbReference type="InParanoid" id="Q015I0"/>
<gene>
    <name evidence="3" type="ORF">BE221DRAFT_7683</name>
    <name evidence="2" type="ORF">OT_ostta07g02190</name>
</gene>
<protein>
    <submittedName>
        <fullName evidence="2">Unnamed product</fullName>
    </submittedName>
</protein>
<dbReference type="KEGG" id="ota:OT_ostta07g02190"/>
<keyword evidence="4" id="KW-1185">Reference proteome</keyword>
<dbReference type="OMA" id="RPYASSK"/>
<evidence type="ECO:0000256" key="1">
    <source>
        <dbReference type="SAM" id="Phobius"/>
    </source>
</evidence>
<dbReference type="Proteomes" id="UP000195557">
    <property type="component" value="Unassembled WGS sequence"/>
</dbReference>
<accession>Q015I0</accession>
<keyword evidence="1" id="KW-0812">Transmembrane</keyword>
<reference evidence="3" key="3">
    <citation type="submission" date="2017-04" db="EMBL/GenBank/DDBJ databases">
        <title>Population genomics of picophytoplankton unveils novel chromosome hypervariability.</title>
        <authorList>
            <consortium name="DOE Joint Genome Institute"/>
            <person name="Blanc-Mathieu R."/>
            <person name="Krasovec M."/>
            <person name="Hebrard M."/>
            <person name="Yau S."/>
            <person name="Desgranges E."/>
            <person name="Martin J."/>
            <person name="Schackwitz W."/>
            <person name="Kuo A."/>
            <person name="Salin G."/>
            <person name="Donnadieu C."/>
            <person name="Desdevises Y."/>
            <person name="Sanchez-Ferandin S."/>
            <person name="Moreau H."/>
            <person name="Rivals E."/>
            <person name="Grigoriev I.V."/>
            <person name="Grimsley N."/>
            <person name="Eyre-Walker A."/>
            <person name="Piganeau G."/>
        </authorList>
    </citation>
    <scope>NUCLEOTIDE SEQUENCE [LARGE SCALE GENOMIC DNA]</scope>
    <source>
        <strain evidence="3">RCC 1115</strain>
    </source>
</reference>
<accession>A0A1Y5ICY4</accession>
<keyword evidence="1" id="KW-0472">Membrane</keyword>
<accession>A0A454Y1K5</accession>
<reference evidence="2 4" key="1">
    <citation type="journal article" date="2006" name="Proc. Natl. Acad. Sci. U.S.A.">
        <title>Genome analysis of the smallest free-living eukaryote Ostreococcus tauri unveils many unique features.</title>
        <authorList>
            <person name="Derelle E."/>
            <person name="Ferraz C."/>
            <person name="Rombauts S."/>
            <person name="Rouze P."/>
            <person name="Worden A.Z."/>
            <person name="Robbens S."/>
            <person name="Partensky F."/>
            <person name="Degroeve S."/>
            <person name="Echeynie S."/>
            <person name="Cooke R."/>
            <person name="Saeys Y."/>
            <person name="Wuyts J."/>
            <person name="Jabbari K."/>
            <person name="Bowler C."/>
            <person name="Panaud O."/>
            <person name="Piegu B."/>
            <person name="Ball S.G."/>
            <person name="Ral J.-P."/>
            <person name="Bouget F.-Y."/>
            <person name="Piganeau G."/>
            <person name="De Baets B."/>
            <person name="Picard A."/>
            <person name="Delseny M."/>
            <person name="Demaille J."/>
            <person name="Van de Peer Y."/>
            <person name="Moreau H."/>
        </authorList>
    </citation>
    <scope>NUCLEOTIDE SEQUENCE [LARGE SCALE GENOMIC DNA]</scope>
    <source>
        <strain evidence="2 4">OTTH0595</strain>
    </source>
</reference>
<dbReference type="EMBL" id="CAID01000007">
    <property type="protein sequence ID" value="CAL54449.1"/>
    <property type="molecule type" value="Genomic_DNA"/>
</dbReference>
<evidence type="ECO:0000313" key="2">
    <source>
        <dbReference type="EMBL" id="CAL54449.1"/>
    </source>
</evidence>
<keyword evidence="1" id="KW-1133">Transmembrane helix</keyword>
<organism evidence="2 4">
    <name type="scientific">Ostreococcus tauri</name>
    <name type="common">Marine green alga</name>
    <dbReference type="NCBI Taxonomy" id="70448"/>
    <lineage>
        <taxon>Eukaryota</taxon>
        <taxon>Viridiplantae</taxon>
        <taxon>Chlorophyta</taxon>
        <taxon>Mamiellophyceae</taxon>
        <taxon>Mamiellales</taxon>
        <taxon>Bathycoccaceae</taxon>
        <taxon>Ostreococcus</taxon>
    </lineage>
</organism>
<dbReference type="AlphaFoldDB" id="Q015I0"/>
<evidence type="ECO:0000313" key="3">
    <source>
        <dbReference type="EMBL" id="OUS47439.1"/>
    </source>
</evidence>
<feature type="transmembrane region" description="Helical" evidence="1">
    <location>
        <begin position="77"/>
        <end position="101"/>
    </location>
</feature>
<proteinExistence type="predicted"/>